<dbReference type="PROSITE" id="PS50929">
    <property type="entry name" value="ABC_TM1F"/>
    <property type="match status" value="1"/>
</dbReference>
<dbReference type="Pfam" id="PF00664">
    <property type="entry name" value="ABC_membrane"/>
    <property type="match status" value="1"/>
</dbReference>
<feature type="transmembrane region" description="Helical" evidence="13">
    <location>
        <begin position="468"/>
        <end position="492"/>
    </location>
</feature>
<organism evidence="16 17">
    <name type="scientific">Camellia sinensis var. sinensis</name>
    <name type="common">China tea</name>
    <dbReference type="NCBI Taxonomy" id="542762"/>
    <lineage>
        <taxon>Eukaryota</taxon>
        <taxon>Viridiplantae</taxon>
        <taxon>Streptophyta</taxon>
        <taxon>Embryophyta</taxon>
        <taxon>Tracheophyta</taxon>
        <taxon>Spermatophyta</taxon>
        <taxon>Magnoliopsida</taxon>
        <taxon>eudicotyledons</taxon>
        <taxon>Gunneridae</taxon>
        <taxon>Pentapetalae</taxon>
        <taxon>asterids</taxon>
        <taxon>Ericales</taxon>
        <taxon>Theaceae</taxon>
        <taxon>Camellia</taxon>
    </lineage>
</organism>
<proteinExistence type="inferred from homology"/>
<dbReference type="InterPro" id="IPR044726">
    <property type="entry name" value="ABCC_6TM_D2"/>
</dbReference>
<dbReference type="GO" id="GO:0016020">
    <property type="term" value="C:membrane"/>
    <property type="evidence" value="ECO:0007669"/>
    <property type="project" value="UniProtKB-SubCell"/>
</dbReference>
<feature type="domain" description="ABC transporter" evidence="14">
    <location>
        <begin position="100"/>
        <end position="274"/>
    </location>
</feature>
<dbReference type="CDD" id="cd18580">
    <property type="entry name" value="ABC_6TM_ABCC_D2"/>
    <property type="match status" value="1"/>
</dbReference>
<dbReference type="PROSITE" id="PS50893">
    <property type="entry name" value="ABC_TRANSPORTER_2"/>
    <property type="match status" value="2"/>
</dbReference>
<reference evidence="16 17" key="1">
    <citation type="journal article" date="2018" name="Proc. Natl. Acad. Sci. U.S.A.">
        <title>Draft genome sequence of Camellia sinensis var. sinensis provides insights into the evolution of the tea genome and tea quality.</title>
        <authorList>
            <person name="Wei C."/>
            <person name="Yang H."/>
            <person name="Wang S."/>
            <person name="Zhao J."/>
            <person name="Liu C."/>
            <person name="Gao L."/>
            <person name="Xia E."/>
            <person name="Lu Y."/>
            <person name="Tai Y."/>
            <person name="She G."/>
            <person name="Sun J."/>
            <person name="Cao H."/>
            <person name="Tong W."/>
            <person name="Gao Q."/>
            <person name="Li Y."/>
            <person name="Deng W."/>
            <person name="Jiang X."/>
            <person name="Wang W."/>
            <person name="Chen Q."/>
            <person name="Zhang S."/>
            <person name="Li H."/>
            <person name="Wu J."/>
            <person name="Wang P."/>
            <person name="Li P."/>
            <person name="Shi C."/>
            <person name="Zheng F."/>
            <person name="Jian J."/>
            <person name="Huang B."/>
            <person name="Shan D."/>
            <person name="Shi M."/>
            <person name="Fang C."/>
            <person name="Yue Y."/>
            <person name="Li F."/>
            <person name="Li D."/>
            <person name="Wei S."/>
            <person name="Han B."/>
            <person name="Jiang C."/>
            <person name="Yin Y."/>
            <person name="Xia T."/>
            <person name="Zhang Z."/>
            <person name="Bennetzen J.L."/>
            <person name="Zhao S."/>
            <person name="Wan X."/>
        </authorList>
    </citation>
    <scope>NUCLEOTIDE SEQUENCE [LARGE SCALE GENOMIC DNA]</scope>
    <source>
        <strain evidence="17">cv. Shuchazao</strain>
        <tissue evidence="16">Leaf</tissue>
    </source>
</reference>
<evidence type="ECO:0000256" key="4">
    <source>
        <dbReference type="ARBA" id="ARBA00022448"/>
    </source>
</evidence>
<dbReference type="FunFam" id="3.40.50.300:FF:000169">
    <property type="entry name" value="ABC transporter C family member 3"/>
    <property type="match status" value="1"/>
</dbReference>
<dbReference type="InterPro" id="IPR017871">
    <property type="entry name" value="ABC_transporter-like_CS"/>
</dbReference>
<keyword evidence="9" id="KW-1278">Translocase</keyword>
<evidence type="ECO:0000256" key="1">
    <source>
        <dbReference type="ARBA" id="ARBA00004141"/>
    </source>
</evidence>
<dbReference type="Gene3D" id="3.40.50.300">
    <property type="entry name" value="P-loop containing nucleotide triphosphate hydrolases"/>
    <property type="match status" value="3"/>
</dbReference>
<keyword evidence="6" id="KW-0677">Repeat</keyword>
<dbReference type="STRING" id="542762.A0A4V3WKB6"/>
<feature type="transmembrane region" description="Helical" evidence="13">
    <location>
        <begin position="379"/>
        <end position="403"/>
    </location>
</feature>
<evidence type="ECO:0000256" key="10">
    <source>
        <dbReference type="ARBA" id="ARBA00022989"/>
    </source>
</evidence>
<comment type="similarity">
    <text evidence="2">Belongs to the ABC transporter superfamily. ABCC family. Conjugate transporter (TC 3.A.1.208) subfamily.</text>
</comment>
<evidence type="ECO:0000256" key="7">
    <source>
        <dbReference type="ARBA" id="ARBA00022741"/>
    </source>
</evidence>
<dbReference type="EMBL" id="SDRB02011776">
    <property type="protein sequence ID" value="THG00217.1"/>
    <property type="molecule type" value="Genomic_DNA"/>
</dbReference>
<feature type="transmembrane region" description="Helical" evidence="13">
    <location>
        <begin position="340"/>
        <end position="359"/>
    </location>
</feature>
<evidence type="ECO:0000259" key="15">
    <source>
        <dbReference type="PROSITE" id="PS50929"/>
    </source>
</evidence>
<keyword evidence="10 13" id="KW-1133">Transmembrane helix</keyword>
<dbReference type="SUPFAM" id="SSF52540">
    <property type="entry name" value="P-loop containing nucleoside triphosphate hydrolases"/>
    <property type="match status" value="2"/>
</dbReference>
<evidence type="ECO:0000256" key="2">
    <source>
        <dbReference type="ARBA" id="ARBA00009726"/>
    </source>
</evidence>
<feature type="domain" description="ABC transmembrane type-1" evidence="15">
    <location>
        <begin position="351"/>
        <end position="608"/>
    </location>
</feature>
<keyword evidence="11 13" id="KW-0472">Membrane</keyword>
<dbReference type="EC" id="7.6.2.2" evidence="3"/>
<dbReference type="InterPro" id="IPR003439">
    <property type="entry name" value="ABC_transporter-like_ATP-bd"/>
</dbReference>
<dbReference type="Proteomes" id="UP000306102">
    <property type="component" value="Unassembled WGS sequence"/>
</dbReference>
<dbReference type="FunFam" id="1.20.1560.10:FF:000002">
    <property type="entry name" value="ABC transporter C family member 5"/>
    <property type="match status" value="1"/>
</dbReference>
<feature type="domain" description="ABC transporter" evidence="14">
    <location>
        <begin position="657"/>
        <end position="891"/>
    </location>
</feature>
<evidence type="ECO:0000256" key="6">
    <source>
        <dbReference type="ARBA" id="ARBA00022737"/>
    </source>
</evidence>
<evidence type="ECO:0000313" key="17">
    <source>
        <dbReference type="Proteomes" id="UP000306102"/>
    </source>
</evidence>
<keyword evidence="8" id="KW-0067">ATP-binding</keyword>
<feature type="transmembrane region" description="Helical" evidence="13">
    <location>
        <begin position="6"/>
        <end position="28"/>
    </location>
</feature>
<keyword evidence="17" id="KW-1185">Reference proteome</keyword>
<feature type="transmembrane region" description="Helical" evidence="13">
    <location>
        <begin position="566"/>
        <end position="584"/>
    </location>
</feature>
<dbReference type="GO" id="GO:0016887">
    <property type="term" value="F:ATP hydrolysis activity"/>
    <property type="evidence" value="ECO:0007669"/>
    <property type="project" value="InterPro"/>
</dbReference>
<evidence type="ECO:0000259" key="14">
    <source>
        <dbReference type="PROSITE" id="PS50893"/>
    </source>
</evidence>
<evidence type="ECO:0000256" key="9">
    <source>
        <dbReference type="ARBA" id="ARBA00022967"/>
    </source>
</evidence>
<comment type="subcellular location">
    <subcellularLocation>
        <location evidence="1">Membrane</location>
        <topology evidence="1">Multi-pass membrane protein</topology>
    </subcellularLocation>
</comment>
<evidence type="ECO:0000256" key="8">
    <source>
        <dbReference type="ARBA" id="ARBA00022840"/>
    </source>
</evidence>
<dbReference type="Pfam" id="PF00005">
    <property type="entry name" value="ABC_tran"/>
    <property type="match status" value="3"/>
</dbReference>
<dbReference type="InterPro" id="IPR027417">
    <property type="entry name" value="P-loop_NTPase"/>
</dbReference>
<dbReference type="GO" id="GO:0005524">
    <property type="term" value="F:ATP binding"/>
    <property type="evidence" value="ECO:0007669"/>
    <property type="project" value="UniProtKB-KW"/>
</dbReference>
<dbReference type="AlphaFoldDB" id="A0A4V3WKB6"/>
<dbReference type="Gene3D" id="1.20.1560.10">
    <property type="entry name" value="ABC transporter type 1, transmembrane domain"/>
    <property type="match status" value="2"/>
</dbReference>
<dbReference type="GO" id="GO:0008559">
    <property type="term" value="F:ABC-type xenobiotic transporter activity"/>
    <property type="evidence" value="ECO:0007669"/>
    <property type="project" value="UniProtKB-EC"/>
</dbReference>
<comment type="catalytic activity">
    <reaction evidence="12">
        <text>ATP + H2O + xenobioticSide 1 = ADP + phosphate + xenobioticSide 2.</text>
        <dbReference type="EC" id="7.6.2.2"/>
    </reaction>
</comment>
<dbReference type="PROSITE" id="PS51257">
    <property type="entry name" value="PROKAR_LIPOPROTEIN"/>
    <property type="match status" value="1"/>
</dbReference>
<keyword evidence="7" id="KW-0547">Nucleotide-binding</keyword>
<dbReference type="CDD" id="cd03244">
    <property type="entry name" value="ABCC_MRP_domain2"/>
    <property type="match status" value="1"/>
</dbReference>
<dbReference type="SMART" id="SM00382">
    <property type="entry name" value="AAA"/>
    <property type="match status" value="2"/>
</dbReference>
<evidence type="ECO:0000256" key="11">
    <source>
        <dbReference type="ARBA" id="ARBA00023136"/>
    </source>
</evidence>
<dbReference type="SUPFAM" id="SSF90123">
    <property type="entry name" value="ABC transporter transmembrane region"/>
    <property type="match status" value="1"/>
</dbReference>
<dbReference type="PROSITE" id="PS00211">
    <property type="entry name" value="ABC_TRANSPORTER_1"/>
    <property type="match status" value="1"/>
</dbReference>
<accession>A0A4V3WKB6</accession>
<gene>
    <name evidence="16" type="ORF">TEA_020650</name>
</gene>
<dbReference type="InterPro" id="IPR003593">
    <property type="entry name" value="AAA+_ATPase"/>
</dbReference>
<protein>
    <recommendedName>
        <fullName evidence="3">ABC-type xenobiotic transporter</fullName>
        <ecNumber evidence="3">7.6.2.2</ecNumber>
    </recommendedName>
</protein>
<name>A0A4V3WKB6_CAMSN</name>
<dbReference type="InterPro" id="IPR050173">
    <property type="entry name" value="ABC_transporter_C-like"/>
</dbReference>
<sequence>MLKAYNGFLFWASPVLVSTATFGACYFLGVPLHASNVFTFVATLRLVQDPVRCIPDVIGVVIQAKVAFARIVKFLEAPELENTNIRQKRNMGMKSHSIFIKSASFSWEESPLKPTLRNINLEVQAGEKVAICGEVGSGKSTLLAAILGEVPNIQGTDLDLLPYGDLTEIGERGVNLSGGQKQRIQLARALYQDADIYLLDDPFSAVDAHTCSSLFNEYVMAALSMKMVLLVTHQVDFLPAFDSVLLMSDGEILHAAPHHQLLASSREFQDLVNAHKETGGAERLEVVSSSQKREMSTKEIRKTHTDEKSKGDQLIKQEEREVRGIGLKPYMQYLNQNKGYLFFSATAICHIAFVIGSILQNSWMAANVENSNVTTLRLIVVYLVIGFTSTPILLFRSLSTVALGMRSSKSLFSQLQNSLFCAPISFYDTTPLGRILSRVSADLSIVDLDVPFGFIYSVVSIINTYANLAVMAVVTWQVLFISILMIYLAILLQRYYFSAAKELMRINGTTKSFVANHLAESIAGLMTIRAFGEEDRFFVKNLDLIDINASPFFHCFAANEWLIERLGVLSSVVLSSSALCMVLLPPGTFSSGFVGMALSYGLSLNMSLVFSIQNHCTLANLIIFVERLNQYMHIPSEAPEVIEENRPPANWPTVGKVEIQDLKIRYRPDAPLVLRGITCTFEGGHKIGIVGRTGSGKSTLIGALFRLAEPVGGKIVIDEIDISTLGLHDLRSRFGIIPQDPTLFNGTVRYNLDPLGQHTDGEIWEVLGKCQLGEVVQEKEAGLDSMVVQDGSNWSMGQRQLFCLGRALLRRSKILVLDEATASIDNATDLILQRTIRIEFADCTVITVAHRISTVMDCTMVLAIGDGKLVEYNEPMKLMRRENSLFGQLVKEYWSHY</sequence>
<evidence type="ECO:0000256" key="12">
    <source>
        <dbReference type="ARBA" id="ARBA00034018"/>
    </source>
</evidence>
<dbReference type="InterPro" id="IPR011527">
    <property type="entry name" value="ABC1_TM_dom"/>
</dbReference>
<dbReference type="PANTHER" id="PTHR24223:SF369">
    <property type="entry name" value="ABC TRANSPORTER C FAMILY MEMBER 10"/>
    <property type="match status" value="1"/>
</dbReference>
<keyword evidence="5 13" id="KW-0812">Transmembrane</keyword>
<evidence type="ECO:0000256" key="5">
    <source>
        <dbReference type="ARBA" id="ARBA00022692"/>
    </source>
</evidence>
<evidence type="ECO:0000256" key="13">
    <source>
        <dbReference type="SAM" id="Phobius"/>
    </source>
</evidence>
<dbReference type="PANTHER" id="PTHR24223">
    <property type="entry name" value="ATP-BINDING CASSETTE SUB-FAMILY C"/>
    <property type="match status" value="1"/>
</dbReference>
<comment type="caution">
    <text evidence="16">The sequence shown here is derived from an EMBL/GenBank/DDBJ whole genome shotgun (WGS) entry which is preliminary data.</text>
</comment>
<keyword evidence="4" id="KW-0813">Transport</keyword>
<dbReference type="InterPro" id="IPR036640">
    <property type="entry name" value="ABC1_TM_sf"/>
</dbReference>
<evidence type="ECO:0000256" key="3">
    <source>
        <dbReference type="ARBA" id="ARBA00012191"/>
    </source>
</evidence>
<evidence type="ECO:0000313" key="16">
    <source>
        <dbReference type="EMBL" id="THG00217.1"/>
    </source>
</evidence>